<dbReference type="EMBL" id="JAUSUZ010000001">
    <property type="protein sequence ID" value="MDQ0365502.1"/>
    <property type="molecule type" value="Genomic_DNA"/>
</dbReference>
<protein>
    <submittedName>
        <fullName evidence="2">Reactive intermediate/imine deaminase</fullName>
    </submittedName>
</protein>
<evidence type="ECO:0000313" key="3">
    <source>
        <dbReference type="Proteomes" id="UP001240236"/>
    </source>
</evidence>
<gene>
    <name evidence="2" type="ORF">J2S42_002171</name>
</gene>
<dbReference type="GO" id="GO:0005829">
    <property type="term" value="C:cytosol"/>
    <property type="evidence" value="ECO:0007669"/>
    <property type="project" value="TreeGrafter"/>
</dbReference>
<evidence type="ECO:0000256" key="1">
    <source>
        <dbReference type="ARBA" id="ARBA00010552"/>
    </source>
</evidence>
<dbReference type="SUPFAM" id="SSF55298">
    <property type="entry name" value="YjgF-like"/>
    <property type="match status" value="1"/>
</dbReference>
<dbReference type="Gene3D" id="3.30.1330.40">
    <property type="entry name" value="RutC-like"/>
    <property type="match status" value="1"/>
</dbReference>
<dbReference type="Pfam" id="PF01042">
    <property type="entry name" value="Ribonuc_L-PSP"/>
    <property type="match status" value="1"/>
</dbReference>
<dbReference type="PANTHER" id="PTHR11803:SF58">
    <property type="entry name" value="PROTEIN HMF1-RELATED"/>
    <property type="match status" value="1"/>
</dbReference>
<dbReference type="GO" id="GO:0019239">
    <property type="term" value="F:deaminase activity"/>
    <property type="evidence" value="ECO:0007669"/>
    <property type="project" value="TreeGrafter"/>
</dbReference>
<dbReference type="Proteomes" id="UP001240236">
    <property type="component" value="Unassembled WGS sequence"/>
</dbReference>
<dbReference type="CDD" id="cd00448">
    <property type="entry name" value="YjgF_YER057c_UK114_family"/>
    <property type="match status" value="1"/>
</dbReference>
<comment type="caution">
    <text evidence="2">The sequence shown here is derived from an EMBL/GenBank/DDBJ whole genome shotgun (WGS) entry which is preliminary data.</text>
</comment>
<organism evidence="2 3">
    <name type="scientific">Catenuloplanes indicus</name>
    <dbReference type="NCBI Taxonomy" id="137267"/>
    <lineage>
        <taxon>Bacteria</taxon>
        <taxon>Bacillati</taxon>
        <taxon>Actinomycetota</taxon>
        <taxon>Actinomycetes</taxon>
        <taxon>Micromonosporales</taxon>
        <taxon>Micromonosporaceae</taxon>
        <taxon>Catenuloplanes</taxon>
    </lineage>
</organism>
<dbReference type="PANTHER" id="PTHR11803">
    <property type="entry name" value="2-IMINOBUTANOATE/2-IMINOPROPANOATE DEAMINASE RIDA"/>
    <property type="match status" value="1"/>
</dbReference>
<dbReference type="AlphaFoldDB" id="A0AAE3VXP2"/>
<dbReference type="InterPro" id="IPR006175">
    <property type="entry name" value="YjgF/YER057c/UK114"/>
</dbReference>
<dbReference type="InterPro" id="IPR035959">
    <property type="entry name" value="RutC-like_sf"/>
</dbReference>
<sequence>MSPEAVNSPALATPPGYSHAMRAGGLLFVSGQVPFDEGGAVVGVGDMRAQAEQTFRNLGIVLEAAGASFADLVKLTYFVRDVSAVAEVRAARDLFVDVTNPPASSLVEVSALIHPDLLIEIEAVAELPAARLGTE</sequence>
<evidence type="ECO:0000313" key="2">
    <source>
        <dbReference type="EMBL" id="MDQ0365502.1"/>
    </source>
</evidence>
<proteinExistence type="inferred from homology"/>
<accession>A0AAE3VXP2</accession>
<name>A0AAE3VXP2_9ACTN</name>
<keyword evidence="3" id="KW-1185">Reference proteome</keyword>
<reference evidence="2 3" key="1">
    <citation type="submission" date="2023-07" db="EMBL/GenBank/DDBJ databases">
        <title>Sequencing the genomes of 1000 actinobacteria strains.</title>
        <authorList>
            <person name="Klenk H.-P."/>
        </authorList>
    </citation>
    <scope>NUCLEOTIDE SEQUENCE [LARGE SCALE GENOMIC DNA]</scope>
    <source>
        <strain evidence="2 3">DSM 44709</strain>
    </source>
</reference>
<dbReference type="RefSeq" id="WP_307238117.1">
    <property type="nucleotide sequence ID" value="NZ_JAUSUZ010000001.1"/>
</dbReference>
<comment type="similarity">
    <text evidence="1">Belongs to the RutC family.</text>
</comment>